<dbReference type="InterPro" id="IPR020904">
    <property type="entry name" value="Sc_DH/Rdtase_CS"/>
</dbReference>
<organism evidence="6">
    <name type="scientific">Aureobasidium pullulans</name>
    <name type="common">Black yeast</name>
    <name type="synonym">Pullularia pullulans</name>
    <dbReference type="NCBI Taxonomy" id="5580"/>
    <lineage>
        <taxon>Eukaryota</taxon>
        <taxon>Fungi</taxon>
        <taxon>Dikarya</taxon>
        <taxon>Ascomycota</taxon>
        <taxon>Pezizomycotina</taxon>
        <taxon>Dothideomycetes</taxon>
        <taxon>Dothideomycetidae</taxon>
        <taxon>Dothideales</taxon>
        <taxon>Saccotheciaceae</taxon>
        <taxon>Aureobasidium</taxon>
    </lineage>
</organism>
<keyword evidence="2" id="KW-0521">NADP</keyword>
<name>A0A4S9D7T3_AURPU</name>
<protein>
    <submittedName>
        <fullName evidence="6">NAD(P)-binding protein</fullName>
    </submittedName>
</protein>
<dbReference type="PRINTS" id="PR00080">
    <property type="entry name" value="SDRFAMILY"/>
</dbReference>
<dbReference type="GO" id="GO:0016491">
    <property type="term" value="F:oxidoreductase activity"/>
    <property type="evidence" value="ECO:0007669"/>
    <property type="project" value="UniProtKB-KW"/>
</dbReference>
<comment type="similarity">
    <text evidence="1 4">Belongs to the short-chain dehydrogenases/reductases (SDR) family.</text>
</comment>
<comment type="caution">
    <text evidence="6">The sequence shown here is derived from an EMBL/GenBank/DDBJ whole genome shotgun (WGS) entry which is preliminary data.</text>
</comment>
<evidence type="ECO:0000256" key="1">
    <source>
        <dbReference type="ARBA" id="ARBA00006484"/>
    </source>
</evidence>
<accession>A0A4S9D7T3</accession>
<dbReference type="Pfam" id="PF00106">
    <property type="entry name" value="adh_short"/>
    <property type="match status" value="1"/>
</dbReference>
<dbReference type="AlphaFoldDB" id="A0A4S9D7T3"/>
<keyword evidence="3" id="KW-0560">Oxidoreductase</keyword>
<dbReference type="PROSITE" id="PS00061">
    <property type="entry name" value="ADH_SHORT"/>
    <property type="match status" value="1"/>
</dbReference>
<feature type="compositionally biased region" description="Basic and acidic residues" evidence="5">
    <location>
        <begin position="349"/>
        <end position="360"/>
    </location>
</feature>
<dbReference type="SUPFAM" id="SSF51735">
    <property type="entry name" value="NAD(P)-binding Rossmann-fold domains"/>
    <property type="match status" value="1"/>
</dbReference>
<evidence type="ECO:0000256" key="3">
    <source>
        <dbReference type="ARBA" id="ARBA00023002"/>
    </source>
</evidence>
<dbReference type="InterPro" id="IPR052178">
    <property type="entry name" value="Sec_Metab_Biosynth_SDR"/>
</dbReference>
<dbReference type="Gene3D" id="3.40.50.720">
    <property type="entry name" value="NAD(P)-binding Rossmann-like Domain"/>
    <property type="match status" value="1"/>
</dbReference>
<reference evidence="6" key="1">
    <citation type="submission" date="2018-10" db="EMBL/GenBank/DDBJ databases">
        <title>Fifty Aureobasidium pullulans genomes reveal a recombining polyextremotolerant generalist.</title>
        <authorList>
            <person name="Gostincar C."/>
            <person name="Turk M."/>
            <person name="Zajc J."/>
            <person name="Gunde-Cimerman N."/>
        </authorList>
    </citation>
    <scope>NUCLEOTIDE SEQUENCE [LARGE SCALE GENOMIC DNA]</scope>
    <source>
        <strain evidence="6">EXF-10085</strain>
    </source>
</reference>
<dbReference type="InterPro" id="IPR036291">
    <property type="entry name" value="NAD(P)-bd_dom_sf"/>
</dbReference>
<dbReference type="PRINTS" id="PR00081">
    <property type="entry name" value="GDHRDH"/>
</dbReference>
<gene>
    <name evidence="6" type="ORF">D6D13_02283</name>
</gene>
<dbReference type="PANTHER" id="PTHR43618">
    <property type="entry name" value="7-ALPHA-HYDROXYSTEROID DEHYDROGENASE"/>
    <property type="match status" value="1"/>
</dbReference>
<dbReference type="InterPro" id="IPR002347">
    <property type="entry name" value="SDR_fam"/>
</dbReference>
<sequence length="406" mass="44454">MRALLTTGLSHWGFGRFNRSSRPSIGEFKASADSYYIYFFRLRISLCCRPIAFIMTTLTRMTLRAFPSSTSRAAPRTLMATSRLQTLSRDIQPRAIYTPVTQRTFTTTSNMSSPNNNDAFKLSELFNVKDKVVVVSGGGSGIGLMATQAFAVNGAKVYIIGRTKEKLDKVAEIYGKDIPGQIIPIQGDISKKESIAAMVKEIESKEKCVCILVNNAGVSSNTMQTEAKTAEEMKANLFDNPDSNIEDWTDTYKTNVPQCFFMTMGFLPLLQKASEHQHGFSGCVINVCSISGIVKTAQHHFAYNASKAAVIHLTKMLGFEIGNNGLKVRVNSIAPGVFPSEMTQGESGENQKSELPKEDFEGKVFAQRPGNDRDLGNAMIFVASNQYLNGQAIAVDGGYILQHGSA</sequence>
<evidence type="ECO:0000256" key="2">
    <source>
        <dbReference type="ARBA" id="ARBA00022857"/>
    </source>
</evidence>
<evidence type="ECO:0000256" key="5">
    <source>
        <dbReference type="SAM" id="MobiDB-lite"/>
    </source>
</evidence>
<dbReference type="EMBL" id="QZAS01000005">
    <property type="protein sequence ID" value="THX15567.1"/>
    <property type="molecule type" value="Genomic_DNA"/>
</dbReference>
<evidence type="ECO:0000313" key="6">
    <source>
        <dbReference type="EMBL" id="THX15567.1"/>
    </source>
</evidence>
<proteinExistence type="inferred from homology"/>
<feature type="region of interest" description="Disordered" evidence="5">
    <location>
        <begin position="339"/>
        <end position="360"/>
    </location>
</feature>
<dbReference type="PANTHER" id="PTHR43618:SF4">
    <property type="entry name" value="SHORT CHAIN DEHYDROGENASE_REDUCTASE FAMILY (AFU_ORTHOLOGUE AFUA_7G04540)"/>
    <property type="match status" value="1"/>
</dbReference>
<evidence type="ECO:0000256" key="4">
    <source>
        <dbReference type="RuleBase" id="RU000363"/>
    </source>
</evidence>